<name>A0AAN8FDT8_TRICO</name>
<reference evidence="4 5" key="1">
    <citation type="submission" date="2019-10" db="EMBL/GenBank/DDBJ databases">
        <title>Assembly and Annotation for the nematode Trichostrongylus colubriformis.</title>
        <authorList>
            <person name="Martin J."/>
        </authorList>
    </citation>
    <scope>NUCLEOTIDE SEQUENCE [LARGE SCALE GENOMIC DNA]</scope>
    <source>
        <strain evidence="4">G859</strain>
        <tissue evidence="4">Whole worm</tissue>
    </source>
</reference>
<feature type="compositionally biased region" description="Pro residues" evidence="2">
    <location>
        <begin position="228"/>
        <end position="242"/>
    </location>
</feature>
<dbReference type="InterPro" id="IPR023578">
    <property type="entry name" value="Ras_GEF_dom_sf"/>
</dbReference>
<dbReference type="InterPro" id="IPR051853">
    <property type="entry name" value="SH2-Ras-GEF_adapter"/>
</dbReference>
<dbReference type="GO" id="GO:0005085">
    <property type="term" value="F:guanyl-nucleotide exchange factor activity"/>
    <property type="evidence" value="ECO:0007669"/>
    <property type="project" value="InterPro"/>
</dbReference>
<dbReference type="AlphaFoldDB" id="A0AAN8FDT8"/>
<evidence type="ECO:0000259" key="3">
    <source>
        <dbReference type="PROSITE" id="PS50001"/>
    </source>
</evidence>
<feature type="region of interest" description="Disordered" evidence="2">
    <location>
        <begin position="255"/>
        <end position="293"/>
    </location>
</feature>
<dbReference type="PANTHER" id="PTHR14247">
    <property type="entry name" value="BREAST CANCER ANTI-ESTROGEN RESISTANCE PROTEIN 3 HOMOLOG-LIKE PROTEIN"/>
    <property type="match status" value="1"/>
</dbReference>
<evidence type="ECO:0000256" key="2">
    <source>
        <dbReference type="SAM" id="MobiDB-lite"/>
    </source>
</evidence>
<dbReference type="PROSITE" id="PS50001">
    <property type="entry name" value="SH2"/>
    <property type="match status" value="1"/>
</dbReference>
<dbReference type="InterPro" id="IPR036860">
    <property type="entry name" value="SH2_dom_sf"/>
</dbReference>
<dbReference type="InterPro" id="IPR000980">
    <property type="entry name" value="SH2"/>
</dbReference>
<dbReference type="PANTHER" id="PTHR14247:SF8">
    <property type="entry name" value="RAS-GEF DOMAIN-CONTAINING PROTEIN"/>
    <property type="match status" value="1"/>
</dbReference>
<evidence type="ECO:0000313" key="5">
    <source>
        <dbReference type="Proteomes" id="UP001331761"/>
    </source>
</evidence>
<dbReference type="EMBL" id="WIXE01014393">
    <property type="protein sequence ID" value="KAK5974334.1"/>
    <property type="molecule type" value="Genomic_DNA"/>
</dbReference>
<gene>
    <name evidence="4" type="ORF">GCK32_011705</name>
</gene>
<feature type="compositionally biased region" description="Polar residues" evidence="2">
    <location>
        <begin position="214"/>
        <end position="225"/>
    </location>
</feature>
<proteinExistence type="predicted"/>
<evidence type="ECO:0000313" key="4">
    <source>
        <dbReference type="EMBL" id="KAK5974334.1"/>
    </source>
</evidence>
<dbReference type="GO" id="GO:0007264">
    <property type="term" value="P:small GTPase-mediated signal transduction"/>
    <property type="evidence" value="ECO:0007669"/>
    <property type="project" value="InterPro"/>
</dbReference>
<keyword evidence="1" id="KW-0727">SH2 domain</keyword>
<evidence type="ECO:0000256" key="1">
    <source>
        <dbReference type="PROSITE-ProRule" id="PRU00191"/>
    </source>
</evidence>
<dbReference type="InterPro" id="IPR036964">
    <property type="entry name" value="RASGEF_cat_dom_sf"/>
</dbReference>
<organism evidence="4 5">
    <name type="scientific">Trichostrongylus colubriformis</name>
    <name type="common">Black scour worm</name>
    <dbReference type="NCBI Taxonomy" id="6319"/>
    <lineage>
        <taxon>Eukaryota</taxon>
        <taxon>Metazoa</taxon>
        <taxon>Ecdysozoa</taxon>
        <taxon>Nematoda</taxon>
        <taxon>Chromadorea</taxon>
        <taxon>Rhabditida</taxon>
        <taxon>Rhabditina</taxon>
        <taxon>Rhabditomorpha</taxon>
        <taxon>Strongyloidea</taxon>
        <taxon>Trichostrongylidae</taxon>
        <taxon>Trichostrongylus</taxon>
    </lineage>
</organism>
<dbReference type="SUPFAM" id="SSF48366">
    <property type="entry name" value="Ras GEF"/>
    <property type="match status" value="1"/>
</dbReference>
<protein>
    <submittedName>
        <fullName evidence="4">SH2 domain-containing protein</fullName>
    </submittedName>
</protein>
<dbReference type="Proteomes" id="UP001331761">
    <property type="component" value="Unassembled WGS sequence"/>
</dbReference>
<dbReference type="Gene3D" id="3.30.505.10">
    <property type="entry name" value="SH2 domain"/>
    <property type="match status" value="1"/>
</dbReference>
<comment type="caution">
    <text evidence="4">The sequence shown here is derived from an EMBL/GenBank/DDBJ whole genome shotgun (WGS) entry which is preliminary data.</text>
</comment>
<feature type="region of interest" description="Disordered" evidence="2">
    <location>
        <begin position="214"/>
        <end position="243"/>
    </location>
</feature>
<feature type="domain" description="SH2" evidence="3">
    <location>
        <begin position="1"/>
        <end position="67"/>
    </location>
</feature>
<dbReference type="Gene3D" id="1.10.840.10">
    <property type="entry name" value="Ras guanine-nucleotide exchange factors catalytic domain"/>
    <property type="match status" value="1"/>
</dbReference>
<dbReference type="SUPFAM" id="SSF55550">
    <property type="entry name" value="SH2 domain"/>
    <property type="match status" value="1"/>
</dbReference>
<keyword evidence="5" id="KW-1185">Reference proteome</keyword>
<sequence>MPGEYVLTAMWNGRVLHFQINTICENGRREFHLEEEAFASVPALVNFYRSHRRPLTVASGCIISKPVSSDRDGGEISQGRELEASYMHVLKPHMHQTSQPKPLSQRVLLNQTALRQHATTLQQRPKSSISHHQISVATSTILVPPVPAALVNRPLPLPLRSPRNTQDGEEDYSEMDYDAMDDILDASSNERARSFSTNSISSVSSRKFQSCQNLSYRSHSPSTTAAKIPPPLPARPPLPPRPNFKMETSTVVDENVAGNSQSEDTMDGAFVDYDEPRSKPPEDDYDKIPSSMPCSSNFEQRRLSGASECDCCDSSARDSRDSGIYSSPSPPDEHLPSFSQVHLMQFKHYLLTEPADDIALAISHEHAKALHFLEPIEKFKANNGLRLLLLPSGSSLRSELIERDNLLRNSCLLSVLFGARKDAHLILKKWIHVGVSLAKNGDAFACACVAGALSTMSSTTLTWLWDSLDHHAKKEYATLKHVNETLINGEKLEIHSYPTIVPFLQPTLEIMSGQDSHYLDGTSFASEVESLWAWLDRARDWCTAADELCAEGRMKYAQAGSSVMAQPFLNRLFSGCESHKDRQQLINGIIQQVHDECQYTRSSHNS</sequence>
<accession>A0AAN8FDT8</accession>